<keyword evidence="6" id="KW-1185">Reference proteome</keyword>
<dbReference type="InterPro" id="IPR033443">
    <property type="entry name" value="PROP1-like_PPR_dom"/>
</dbReference>
<dbReference type="Pfam" id="PF13041">
    <property type="entry name" value="PPR_2"/>
    <property type="match status" value="4"/>
</dbReference>
<feature type="repeat" description="PPR" evidence="3">
    <location>
        <begin position="188"/>
        <end position="222"/>
    </location>
</feature>
<dbReference type="SUPFAM" id="SSF81901">
    <property type="entry name" value="HCP-like"/>
    <property type="match status" value="1"/>
</dbReference>
<feature type="repeat" description="PPR" evidence="3">
    <location>
        <begin position="758"/>
        <end position="792"/>
    </location>
</feature>
<evidence type="ECO:0000313" key="7">
    <source>
        <dbReference type="RefSeq" id="XP_026665748.2"/>
    </source>
</evidence>
<evidence type="ECO:0000256" key="4">
    <source>
        <dbReference type="SAM" id="MobiDB-lite"/>
    </source>
</evidence>
<keyword evidence="2" id="KW-0677">Repeat</keyword>
<dbReference type="OrthoDB" id="185373at2759"/>
<feature type="repeat" description="PPR" evidence="3">
    <location>
        <begin position="861"/>
        <end position="895"/>
    </location>
</feature>
<feature type="repeat" description="PPR" evidence="3">
    <location>
        <begin position="305"/>
        <end position="339"/>
    </location>
</feature>
<proteinExistence type="inferred from homology"/>
<feature type="compositionally biased region" description="Pro residues" evidence="4">
    <location>
        <begin position="13"/>
        <end position="24"/>
    </location>
</feature>
<reference evidence="7" key="1">
    <citation type="submission" date="2025-08" db="UniProtKB">
        <authorList>
            <consortium name="RefSeq"/>
        </authorList>
    </citation>
    <scope>IDENTIFICATION</scope>
    <source>
        <tissue evidence="7">Young leaves</tissue>
    </source>
</reference>
<evidence type="ECO:0000256" key="3">
    <source>
        <dbReference type="PROSITE-ProRule" id="PRU00708"/>
    </source>
</evidence>
<feature type="repeat" description="PPR" evidence="3">
    <location>
        <begin position="723"/>
        <end position="757"/>
    </location>
</feature>
<sequence length="975" mass="109142">MVALSPADKPTPRSEPPSSLPPPGMSLHRWCTGAPPRPGSYLHPPPPPFNLSLPSLPPSPPPLKPNRVSLGFKPPRSRPPRQAQNTPVAGSLHFALRSLESEPIEDFDDEALDSLVGHLSPKEQTVVLKRQRDWRRALRVFRRMRSQRDYLANPIHYNVMLRTLGRARRWDELRLCWIDMAKDGVLPTNNTYATLIDAYGKAGLVKEALLWLKHMKARGISPDEVSMNTVVRILKDSGQFDQGERFFKGWCDGRVELDCLDIDFDESDSISPKHFLLTELFKSGGRAPVSKVAAALEDGPRKPRLAATYNTLIDLYGKAGRLKDASDAFSEMLRSGIAPDTITFNTMINICGSHGHLLEAESLLDKMEERRVLPDTKTFNIFMSMYASVGNTEAVLKYYNKIRETGLCQDVVSHRIILQVLCERKMVQEVENVIDEMMELGAYLDGQSMPVVMKMYINEGLLDKANVFFEKHCCGGGISSKNYAAIMDAYADKGLWKEAEDVFFGKREIGFKRDIVEYNVMIKAYGRAKLYDKALSVFENMRSCGTWPDECTYNSIIQMLSSGDLLERARELLGRMREAGFKPRCETFSTVIASYSRKSLISEAIEIYYEMKISGVEPNEIVYGLLIDAFAEAGKVDEALHYYNLMEESGLNVNQIVLTSLIKAYGKISCWRKAQELYAKVKSMKGGPDIIASNCMINLYAGLGMVSEAKLIFDDLRRNGQADGVSYVTMMYLYKSMGMLDEANDVAQEVQKSGLLADCASYNSVMASYVANGKLKECAELLHQMLAHRILPDASTFKTLITVLKKGGIPSEAVSQLESSYNEGRPYARQAIITSLFSVVGLHAFALESCDAFASAEVALDSFAYNVAIYAYGVSGEVDKALNLFMRMQDDGLKPDVVTYIFLVGCYGKEGMIEGLRRIYGLLKYEEIEPNESLYKALINAYENAGKHDLAKMVEQEMRFSIHAEKNDDSENDDD</sequence>
<feature type="compositionally biased region" description="Pro residues" evidence="4">
    <location>
        <begin position="35"/>
        <end position="64"/>
    </location>
</feature>
<dbReference type="InterPro" id="IPR011990">
    <property type="entry name" value="TPR-like_helical_dom_sf"/>
</dbReference>
<feature type="repeat" description="PPR" evidence="3">
    <location>
        <begin position="514"/>
        <end position="548"/>
    </location>
</feature>
<dbReference type="Proteomes" id="UP000228380">
    <property type="component" value="Unplaced"/>
</dbReference>
<feature type="region of interest" description="Disordered" evidence="4">
    <location>
        <begin position="1"/>
        <end position="88"/>
    </location>
</feature>
<evidence type="ECO:0000256" key="2">
    <source>
        <dbReference type="ARBA" id="ARBA00022737"/>
    </source>
</evidence>
<gene>
    <name evidence="7" type="primary">LOC103720934</name>
</gene>
<evidence type="ECO:0000259" key="5">
    <source>
        <dbReference type="Pfam" id="PF17177"/>
    </source>
</evidence>
<dbReference type="SUPFAM" id="SSF48452">
    <property type="entry name" value="TPR-like"/>
    <property type="match status" value="1"/>
</dbReference>
<protein>
    <submittedName>
        <fullName evidence="7">Pentatricopeptide repeat-containing protein At1g73710</fullName>
    </submittedName>
</protein>
<feature type="repeat" description="PPR" evidence="3">
    <location>
        <begin position="375"/>
        <end position="409"/>
    </location>
</feature>
<dbReference type="InterPro" id="IPR002885">
    <property type="entry name" value="PPR_rpt"/>
</dbReference>
<dbReference type="AlphaFoldDB" id="A0A8B8JBY5"/>
<dbReference type="PANTHER" id="PTHR47447:SF21">
    <property type="entry name" value="PENTACOTRIPEPTIDE-REPEAT REGION OF PRORP DOMAIN-CONTAINING PROTEIN"/>
    <property type="match status" value="1"/>
</dbReference>
<dbReference type="KEGG" id="pda:103720934"/>
<name>A0A8B8JBY5_PHODC</name>
<dbReference type="NCBIfam" id="TIGR00756">
    <property type="entry name" value="PPR"/>
    <property type="match status" value="11"/>
</dbReference>
<dbReference type="GeneID" id="103720934"/>
<feature type="repeat" description="PPR" evidence="3">
    <location>
        <begin position="410"/>
        <end position="444"/>
    </location>
</feature>
<feature type="repeat" description="PPR" evidence="3">
    <location>
        <begin position="153"/>
        <end position="187"/>
    </location>
</feature>
<dbReference type="PROSITE" id="PS51375">
    <property type="entry name" value="PPR"/>
    <property type="match status" value="14"/>
</dbReference>
<dbReference type="PANTHER" id="PTHR47447">
    <property type="entry name" value="OS03G0856100 PROTEIN"/>
    <property type="match status" value="1"/>
</dbReference>
<feature type="repeat" description="PPR" evidence="3">
    <location>
        <begin position="340"/>
        <end position="374"/>
    </location>
</feature>
<dbReference type="Pfam" id="PF17177">
    <property type="entry name" value="PPR_long"/>
    <property type="match status" value="1"/>
</dbReference>
<feature type="repeat" description="PPR" evidence="3">
    <location>
        <begin position="549"/>
        <end position="583"/>
    </location>
</feature>
<organism evidence="6 7">
    <name type="scientific">Phoenix dactylifera</name>
    <name type="common">Date palm</name>
    <dbReference type="NCBI Taxonomy" id="42345"/>
    <lineage>
        <taxon>Eukaryota</taxon>
        <taxon>Viridiplantae</taxon>
        <taxon>Streptophyta</taxon>
        <taxon>Embryophyta</taxon>
        <taxon>Tracheophyta</taxon>
        <taxon>Spermatophyta</taxon>
        <taxon>Magnoliopsida</taxon>
        <taxon>Liliopsida</taxon>
        <taxon>Arecaceae</taxon>
        <taxon>Coryphoideae</taxon>
        <taxon>Phoeniceae</taxon>
        <taxon>Phoenix</taxon>
    </lineage>
</organism>
<accession>A0A8B8JBY5</accession>
<evidence type="ECO:0000313" key="6">
    <source>
        <dbReference type="Proteomes" id="UP000228380"/>
    </source>
</evidence>
<evidence type="ECO:0000256" key="1">
    <source>
        <dbReference type="ARBA" id="ARBA00007626"/>
    </source>
</evidence>
<feature type="repeat" description="PPR" evidence="3">
    <location>
        <begin position="619"/>
        <end position="653"/>
    </location>
</feature>
<feature type="repeat" description="PPR" evidence="3">
    <location>
        <begin position="896"/>
        <end position="930"/>
    </location>
</feature>
<feature type="domain" description="PROP1-like PPR" evidence="5">
    <location>
        <begin position="531"/>
        <end position="655"/>
    </location>
</feature>
<dbReference type="Gene3D" id="1.25.40.10">
    <property type="entry name" value="Tetratricopeptide repeat domain"/>
    <property type="match status" value="6"/>
</dbReference>
<dbReference type="RefSeq" id="XP_026665748.2">
    <property type="nucleotide sequence ID" value="XM_026809947.2"/>
</dbReference>
<feature type="repeat" description="PPR" evidence="3">
    <location>
        <begin position="584"/>
        <end position="618"/>
    </location>
</feature>
<dbReference type="Pfam" id="PF01535">
    <property type="entry name" value="PPR"/>
    <property type="match status" value="8"/>
</dbReference>
<comment type="similarity">
    <text evidence="1">Belongs to the PPR family. P subfamily.</text>
</comment>